<reference evidence="4" key="1">
    <citation type="submission" date="2012-12" db="EMBL/GenBank/DDBJ databases">
        <authorList>
            <person name="Hellsten U."/>
            <person name="Grimwood J."/>
            <person name="Chapman J.A."/>
            <person name="Shapiro H."/>
            <person name="Aerts A."/>
            <person name="Otillar R.P."/>
            <person name="Terry A.Y."/>
            <person name="Boore J.L."/>
            <person name="Simakov O."/>
            <person name="Marletaz F."/>
            <person name="Cho S.-J."/>
            <person name="Edsinger-Gonzales E."/>
            <person name="Havlak P."/>
            <person name="Kuo D.-H."/>
            <person name="Larsson T."/>
            <person name="Lv J."/>
            <person name="Arendt D."/>
            <person name="Savage R."/>
            <person name="Osoegawa K."/>
            <person name="de Jong P."/>
            <person name="Lindberg D.R."/>
            <person name="Seaver E.C."/>
            <person name="Weisblat D.A."/>
            <person name="Putnam N.H."/>
            <person name="Grigoriev I.V."/>
            <person name="Rokhsar D.S."/>
        </authorList>
    </citation>
    <scope>NUCLEOTIDE SEQUENCE</scope>
</reference>
<dbReference type="RefSeq" id="XP_009015410.1">
    <property type="nucleotide sequence ID" value="XM_009017162.1"/>
</dbReference>
<dbReference type="EnsemblMetazoa" id="HelroT153781">
    <property type="protein sequence ID" value="HelroP153781"/>
    <property type="gene ID" value="HelroG153781"/>
</dbReference>
<dbReference type="KEGG" id="hro:HELRODRAFT_153781"/>
<reference evidence="2 4" key="2">
    <citation type="journal article" date="2013" name="Nature">
        <title>Insights into bilaterian evolution from three spiralian genomes.</title>
        <authorList>
            <person name="Simakov O."/>
            <person name="Marletaz F."/>
            <person name="Cho S.J."/>
            <person name="Edsinger-Gonzales E."/>
            <person name="Havlak P."/>
            <person name="Hellsten U."/>
            <person name="Kuo D.H."/>
            <person name="Larsson T."/>
            <person name="Lv J."/>
            <person name="Arendt D."/>
            <person name="Savage R."/>
            <person name="Osoegawa K."/>
            <person name="de Jong P."/>
            <person name="Grimwood J."/>
            <person name="Chapman J.A."/>
            <person name="Shapiro H."/>
            <person name="Aerts A."/>
            <person name="Otillar R.P."/>
            <person name="Terry A.Y."/>
            <person name="Boore J.L."/>
            <person name="Grigoriev I.V."/>
            <person name="Lindberg D.R."/>
            <person name="Seaver E.C."/>
            <person name="Weisblat D.A."/>
            <person name="Putnam N.H."/>
            <person name="Rokhsar D.S."/>
        </authorList>
    </citation>
    <scope>NUCLEOTIDE SEQUENCE</scope>
</reference>
<evidence type="ECO:0000313" key="2">
    <source>
        <dbReference type="EMBL" id="ESO06042.1"/>
    </source>
</evidence>
<dbReference type="HOGENOM" id="CLU_3093390_0_0_1"/>
<evidence type="ECO:0000313" key="3">
    <source>
        <dbReference type="EnsemblMetazoa" id="HelroP153781"/>
    </source>
</evidence>
<accession>T1ELB5</accession>
<keyword evidence="1" id="KW-0472">Membrane</keyword>
<dbReference type="AlphaFoldDB" id="T1ELB5"/>
<organism evidence="3 4">
    <name type="scientific">Helobdella robusta</name>
    <name type="common">Californian leech</name>
    <dbReference type="NCBI Taxonomy" id="6412"/>
    <lineage>
        <taxon>Eukaryota</taxon>
        <taxon>Metazoa</taxon>
        <taxon>Spiralia</taxon>
        <taxon>Lophotrochozoa</taxon>
        <taxon>Annelida</taxon>
        <taxon>Clitellata</taxon>
        <taxon>Hirudinea</taxon>
        <taxon>Rhynchobdellida</taxon>
        <taxon>Glossiphoniidae</taxon>
        <taxon>Helobdella</taxon>
    </lineage>
</organism>
<dbReference type="InParanoid" id="T1ELB5"/>
<reference evidence="3" key="3">
    <citation type="submission" date="2015-06" db="UniProtKB">
        <authorList>
            <consortium name="EnsemblMetazoa"/>
        </authorList>
    </citation>
    <scope>IDENTIFICATION</scope>
</reference>
<sequence>ALNAYMSYRQETMTLARLRHPCLISLIGAYVLSLSYVMELSPLGSLRSVIDE</sequence>
<dbReference type="InterPro" id="IPR011009">
    <property type="entry name" value="Kinase-like_dom_sf"/>
</dbReference>
<evidence type="ECO:0008006" key="5">
    <source>
        <dbReference type="Google" id="ProtNLM"/>
    </source>
</evidence>
<dbReference type="OrthoDB" id="1866797at2759"/>
<keyword evidence="1" id="KW-0812">Transmembrane</keyword>
<dbReference type="EMBL" id="AMQM01000518">
    <property type="status" value="NOT_ANNOTATED_CDS"/>
    <property type="molecule type" value="Genomic_DNA"/>
</dbReference>
<dbReference type="GeneID" id="20197365"/>
<dbReference type="SUPFAM" id="SSF56112">
    <property type="entry name" value="Protein kinase-like (PK-like)"/>
    <property type="match status" value="1"/>
</dbReference>
<name>T1ELB5_HELRO</name>
<dbReference type="EMBL" id="KB096324">
    <property type="protein sequence ID" value="ESO06042.1"/>
    <property type="molecule type" value="Genomic_DNA"/>
</dbReference>
<keyword evidence="1" id="KW-1133">Transmembrane helix</keyword>
<evidence type="ECO:0000313" key="4">
    <source>
        <dbReference type="Proteomes" id="UP000015101"/>
    </source>
</evidence>
<protein>
    <recommendedName>
        <fullName evidence="5">Serine-threonine/tyrosine-protein kinase catalytic domain-containing protein</fullName>
    </recommendedName>
</protein>
<feature type="transmembrane region" description="Helical" evidence="1">
    <location>
        <begin position="21"/>
        <end position="38"/>
    </location>
</feature>
<keyword evidence="4" id="KW-1185">Reference proteome</keyword>
<evidence type="ECO:0000256" key="1">
    <source>
        <dbReference type="SAM" id="Phobius"/>
    </source>
</evidence>
<dbReference type="STRING" id="6412.T1ELB5"/>
<proteinExistence type="predicted"/>
<gene>
    <name evidence="3" type="primary">20197365</name>
    <name evidence="2" type="ORF">HELRODRAFT_153781</name>
</gene>
<dbReference type="Proteomes" id="UP000015101">
    <property type="component" value="Unassembled WGS sequence"/>
</dbReference>
<dbReference type="CTD" id="20197365"/>